<dbReference type="SMART" id="SM00829">
    <property type="entry name" value="PKS_ER"/>
    <property type="match status" value="1"/>
</dbReference>
<dbReference type="Gene3D" id="3.40.50.720">
    <property type="entry name" value="NAD(P)-binding Rossmann-like Domain"/>
    <property type="match status" value="1"/>
</dbReference>
<dbReference type="Pfam" id="PF08240">
    <property type="entry name" value="ADH_N"/>
    <property type="match status" value="1"/>
</dbReference>
<keyword evidence="1" id="KW-0479">Metal-binding</keyword>
<dbReference type="EMBL" id="CAEZUA010000109">
    <property type="protein sequence ID" value="CAB4597238.1"/>
    <property type="molecule type" value="Genomic_DNA"/>
</dbReference>
<accession>A0A6J6GK55</accession>
<dbReference type="PANTHER" id="PTHR43401">
    <property type="entry name" value="L-THREONINE 3-DEHYDROGENASE"/>
    <property type="match status" value="1"/>
</dbReference>
<protein>
    <submittedName>
        <fullName evidence="5">Unannotated protein</fullName>
    </submittedName>
</protein>
<evidence type="ECO:0000259" key="4">
    <source>
        <dbReference type="SMART" id="SM00829"/>
    </source>
</evidence>
<dbReference type="InterPro" id="IPR011032">
    <property type="entry name" value="GroES-like_sf"/>
</dbReference>
<proteinExistence type="predicted"/>
<keyword evidence="3" id="KW-0560">Oxidoreductase</keyword>
<reference evidence="5" key="1">
    <citation type="submission" date="2020-05" db="EMBL/GenBank/DDBJ databases">
        <authorList>
            <person name="Chiriac C."/>
            <person name="Salcher M."/>
            <person name="Ghai R."/>
            <person name="Kavagutti S V."/>
        </authorList>
    </citation>
    <scope>NUCLEOTIDE SEQUENCE</scope>
</reference>
<dbReference type="Gene3D" id="3.90.180.10">
    <property type="entry name" value="Medium-chain alcohol dehydrogenases, catalytic domain"/>
    <property type="match status" value="1"/>
</dbReference>
<evidence type="ECO:0000256" key="2">
    <source>
        <dbReference type="ARBA" id="ARBA00022833"/>
    </source>
</evidence>
<dbReference type="SUPFAM" id="SSF50129">
    <property type="entry name" value="GroES-like"/>
    <property type="match status" value="1"/>
</dbReference>
<evidence type="ECO:0000313" key="5">
    <source>
        <dbReference type="EMBL" id="CAB4597238.1"/>
    </source>
</evidence>
<dbReference type="InterPro" id="IPR013149">
    <property type="entry name" value="ADH-like_C"/>
</dbReference>
<dbReference type="InterPro" id="IPR036291">
    <property type="entry name" value="NAD(P)-bd_dom_sf"/>
</dbReference>
<keyword evidence="2" id="KW-0862">Zinc</keyword>
<evidence type="ECO:0000256" key="3">
    <source>
        <dbReference type="ARBA" id="ARBA00023002"/>
    </source>
</evidence>
<dbReference type="Pfam" id="PF00107">
    <property type="entry name" value="ADH_zinc_N"/>
    <property type="match status" value="1"/>
</dbReference>
<dbReference type="InterPro" id="IPR050129">
    <property type="entry name" value="Zn_alcohol_dh"/>
</dbReference>
<name>A0A6J6GK55_9ZZZZ</name>
<dbReference type="InterPro" id="IPR013154">
    <property type="entry name" value="ADH-like_N"/>
</dbReference>
<organism evidence="5">
    <name type="scientific">freshwater metagenome</name>
    <dbReference type="NCBI Taxonomy" id="449393"/>
    <lineage>
        <taxon>unclassified sequences</taxon>
        <taxon>metagenomes</taxon>
        <taxon>ecological metagenomes</taxon>
    </lineage>
</organism>
<dbReference type="AlphaFoldDB" id="A0A6J6GK55"/>
<dbReference type="GO" id="GO:0046872">
    <property type="term" value="F:metal ion binding"/>
    <property type="evidence" value="ECO:0007669"/>
    <property type="project" value="UniProtKB-KW"/>
</dbReference>
<dbReference type="GO" id="GO:0016491">
    <property type="term" value="F:oxidoreductase activity"/>
    <property type="evidence" value="ECO:0007669"/>
    <property type="project" value="UniProtKB-KW"/>
</dbReference>
<sequence length="339" mass="35733">MTNAKSAVTMKALFITAPQKWEIVEVPVPEITKDEVLIRVGYVGLCGTDLELLNGKHPYFSTNNASYPMQIGHEMSGTIAQSTNAALPVGTEVIMDPIVGCGNCAGCKNRATWCQERIEIGVRRGGPGALAEFVKVPVGNAYPIPKGLALRDATLAEPAVTAIAGVSRIKAAGGRALVIGDGTIGIIAAQVLAHRGWEVLIAVLGERSAERVKALGFKPVMPNEMPSHSVNVVVEAAGTNRSIKSSFQAVCAGGEVVLLGVPDTPMESFDVADVVLRDLSIYGVLNGPGRYKEALTLIAEGVIKSPKIIDQVFPFAQFGDAIALLANPDRKLPKVLVSM</sequence>
<feature type="domain" description="Enoyl reductase (ER)" evidence="4">
    <location>
        <begin position="16"/>
        <end position="337"/>
    </location>
</feature>
<evidence type="ECO:0000256" key="1">
    <source>
        <dbReference type="ARBA" id="ARBA00022723"/>
    </source>
</evidence>
<dbReference type="InterPro" id="IPR020843">
    <property type="entry name" value="ER"/>
</dbReference>
<gene>
    <name evidence="5" type="ORF">UFOPK1773_01172</name>
</gene>
<dbReference type="SUPFAM" id="SSF51735">
    <property type="entry name" value="NAD(P)-binding Rossmann-fold domains"/>
    <property type="match status" value="1"/>
</dbReference>
<dbReference type="PANTHER" id="PTHR43401:SF2">
    <property type="entry name" value="L-THREONINE 3-DEHYDROGENASE"/>
    <property type="match status" value="1"/>
</dbReference>